<reference evidence="1 2" key="1">
    <citation type="journal article" date="2019" name="Sci. Rep.">
        <title>Orb-weaving spider Araneus ventricosus genome elucidates the spidroin gene catalogue.</title>
        <authorList>
            <person name="Kono N."/>
            <person name="Nakamura H."/>
            <person name="Ohtoshi R."/>
            <person name="Moran D.A.P."/>
            <person name="Shinohara A."/>
            <person name="Yoshida Y."/>
            <person name="Fujiwara M."/>
            <person name="Mori M."/>
            <person name="Tomita M."/>
            <person name="Arakawa K."/>
        </authorList>
    </citation>
    <scope>NUCLEOTIDE SEQUENCE [LARGE SCALE GENOMIC DNA]</scope>
</reference>
<keyword evidence="2" id="KW-1185">Reference proteome</keyword>
<gene>
    <name evidence="1" type="ORF">AVEN_126087_1</name>
</gene>
<protein>
    <submittedName>
        <fullName evidence="1">Uncharacterized protein</fullName>
    </submittedName>
</protein>
<evidence type="ECO:0000313" key="1">
    <source>
        <dbReference type="EMBL" id="GBM04934.1"/>
    </source>
</evidence>
<proteinExistence type="predicted"/>
<sequence>MLCSGSATSNKKLRILFPGGRVKSESFESPEAYWIAMKVENQEFCVGTIEYLIPTINTELRKELSRLMRMLIKKCRSKLHLNRILENLAPWNKIKCCIEIFFH</sequence>
<accession>A0A4Y2CLY7</accession>
<dbReference type="AlphaFoldDB" id="A0A4Y2CLY7"/>
<comment type="caution">
    <text evidence="1">The sequence shown here is derived from an EMBL/GenBank/DDBJ whole genome shotgun (WGS) entry which is preliminary data.</text>
</comment>
<name>A0A4Y2CLY7_ARAVE</name>
<dbReference type="EMBL" id="BGPR01000209">
    <property type="protein sequence ID" value="GBM04934.1"/>
    <property type="molecule type" value="Genomic_DNA"/>
</dbReference>
<organism evidence="1 2">
    <name type="scientific">Araneus ventricosus</name>
    <name type="common">Orbweaver spider</name>
    <name type="synonym">Epeira ventricosa</name>
    <dbReference type="NCBI Taxonomy" id="182803"/>
    <lineage>
        <taxon>Eukaryota</taxon>
        <taxon>Metazoa</taxon>
        <taxon>Ecdysozoa</taxon>
        <taxon>Arthropoda</taxon>
        <taxon>Chelicerata</taxon>
        <taxon>Arachnida</taxon>
        <taxon>Araneae</taxon>
        <taxon>Araneomorphae</taxon>
        <taxon>Entelegynae</taxon>
        <taxon>Araneoidea</taxon>
        <taxon>Araneidae</taxon>
        <taxon>Araneus</taxon>
    </lineage>
</organism>
<dbReference type="Proteomes" id="UP000499080">
    <property type="component" value="Unassembled WGS sequence"/>
</dbReference>
<evidence type="ECO:0000313" key="2">
    <source>
        <dbReference type="Proteomes" id="UP000499080"/>
    </source>
</evidence>